<reference evidence="7" key="1">
    <citation type="journal article" date="2020" name="bioRxiv">
        <title>Comparative genomics of Chlamydomonas.</title>
        <authorList>
            <person name="Craig R.J."/>
            <person name="Hasan A.R."/>
            <person name="Ness R.W."/>
            <person name="Keightley P.D."/>
        </authorList>
    </citation>
    <scope>NUCLEOTIDE SEQUENCE</scope>
    <source>
        <strain evidence="7">CCAP 11/70</strain>
    </source>
</reference>
<dbReference type="AlphaFoldDB" id="A0A835XNL3"/>
<feature type="compositionally biased region" description="Low complexity" evidence="5">
    <location>
        <begin position="677"/>
        <end position="703"/>
    </location>
</feature>
<organism evidence="7 8">
    <name type="scientific">Edaphochlamys debaryana</name>
    <dbReference type="NCBI Taxonomy" id="47281"/>
    <lineage>
        <taxon>Eukaryota</taxon>
        <taxon>Viridiplantae</taxon>
        <taxon>Chlorophyta</taxon>
        <taxon>core chlorophytes</taxon>
        <taxon>Chlorophyceae</taxon>
        <taxon>CS clade</taxon>
        <taxon>Chlamydomonadales</taxon>
        <taxon>Chlamydomonadales incertae sedis</taxon>
        <taxon>Edaphochlamys</taxon>
    </lineage>
</organism>
<accession>A0A835XNL3</accession>
<proteinExistence type="predicted"/>
<keyword evidence="8" id="KW-1185">Reference proteome</keyword>
<keyword evidence="1" id="KW-0479">Metal-binding</keyword>
<feature type="domain" description="MYND-type" evidence="6">
    <location>
        <begin position="962"/>
        <end position="1004"/>
    </location>
</feature>
<evidence type="ECO:0000313" key="7">
    <source>
        <dbReference type="EMBL" id="KAG2486780.1"/>
    </source>
</evidence>
<sequence length="1019" mass="105439">MPPRAAAARNARARTPEERAVETLKSMANQALRLASGRDACAWSPTEVNAASEAIDTLGPKVLYAMGESRLAGLVIMLGLALRRATPSSPGISDGQRSAYATLHPKLTTALVHVGEEVASGDFSGAAPLEVCTALIKSHVLRAFCPLLAAAASPLLPGPQPPPPQQPSRRSVQCALALAGQVRSALGLMAGTAKQGHTSEQRTSLTATLATELAESGLLEHWARLVLGLGACEDGEDGAAKEVAQLGRHLVVFAGYDCTSLQHLNRLDPWTELLLSGPCPCLAYLLSSHLVAFAAELDGGPTYGLPPAAPEVQLAGPSSSSAQPSRPRPPVPLVDTAGFPLRPRKALGAHLAAPALRLWTGVLKAAGQTCSSMAWPTSAKRRRTGAWGGGLAGPSNLGMRLATSMAYSLRVYKSTFQLFAADCSIDTRPWGALTTAHDPAAWLDPAAPPLQSAAAVGRMDFGDTALMAKLGLSLAREALEPARVLADMPGQAAALAQLEKQLGAWWRAALAWAGLWTVKAGGSLPALRWDLLEELLEMRGLPGTPNSLDARLAMSSGFLPVLEAVLRHPDGQSLLMDAHKPSNPFDCNLWGSAILQAGPLPVASFCASIAKLLNSVKLKAMKDQGVARNRQRMPFPRGLLKLATAGFRLVSPRSKTHVAVIPGEQGDPDPGAGQDLAGPSDGAAGPSHAPAAASGGGSSPPEAAPQLPLTAACVALHLLPGAAALARVLYVVTPDQIFDRSPDCTDGLVNLLELLLAWVPPILLAAEPLEVAAVGPGAPASPASPSPSLSAAAATSSDAAEKWSRFLWEELGLAWVLGAAASLLTMDAGAANARLYLTSPLTAALWALVGRAPARLAAVIAAADEAAAATAGAGGDAAARGPSLDLLQRALRIAMRCPVAERDELLDAVEATCVSAWVRTPDPSMGAAVEWPRARFYHAATSLLASPAEAGQVLLRCAYPDCTHLAGPSEAAVKRQRCGGCMRARYCSQACQAAHWAASHAQECRAAAGEAEPIDLSTA</sequence>
<dbReference type="OrthoDB" id="563652at2759"/>
<dbReference type="Pfam" id="PF01753">
    <property type="entry name" value="zf-MYND"/>
    <property type="match status" value="1"/>
</dbReference>
<dbReference type="SUPFAM" id="SSF144232">
    <property type="entry name" value="HIT/MYND zinc finger-like"/>
    <property type="match status" value="1"/>
</dbReference>
<dbReference type="PROSITE" id="PS50865">
    <property type="entry name" value="ZF_MYND_2"/>
    <property type="match status" value="1"/>
</dbReference>
<evidence type="ECO:0000256" key="4">
    <source>
        <dbReference type="PROSITE-ProRule" id="PRU00134"/>
    </source>
</evidence>
<dbReference type="Gene3D" id="6.10.140.2220">
    <property type="match status" value="1"/>
</dbReference>
<protein>
    <recommendedName>
        <fullName evidence="6">MYND-type domain-containing protein</fullName>
    </recommendedName>
</protein>
<evidence type="ECO:0000256" key="2">
    <source>
        <dbReference type="ARBA" id="ARBA00022771"/>
    </source>
</evidence>
<evidence type="ECO:0000256" key="1">
    <source>
        <dbReference type="ARBA" id="ARBA00022723"/>
    </source>
</evidence>
<dbReference type="InterPro" id="IPR002893">
    <property type="entry name" value="Znf_MYND"/>
</dbReference>
<evidence type="ECO:0000259" key="6">
    <source>
        <dbReference type="PROSITE" id="PS50865"/>
    </source>
</evidence>
<feature type="region of interest" description="Disordered" evidence="5">
    <location>
        <begin position="308"/>
        <end position="331"/>
    </location>
</feature>
<dbReference type="Proteomes" id="UP000612055">
    <property type="component" value="Unassembled WGS sequence"/>
</dbReference>
<dbReference type="EMBL" id="JAEHOE010000107">
    <property type="protein sequence ID" value="KAG2486780.1"/>
    <property type="molecule type" value="Genomic_DNA"/>
</dbReference>
<gene>
    <name evidence="7" type="ORF">HYH03_014579</name>
</gene>
<keyword evidence="3" id="KW-0862">Zinc</keyword>
<evidence type="ECO:0000256" key="5">
    <source>
        <dbReference type="SAM" id="MobiDB-lite"/>
    </source>
</evidence>
<feature type="region of interest" description="Disordered" evidence="5">
    <location>
        <begin position="660"/>
        <end position="703"/>
    </location>
</feature>
<evidence type="ECO:0000313" key="8">
    <source>
        <dbReference type="Proteomes" id="UP000612055"/>
    </source>
</evidence>
<comment type="caution">
    <text evidence="7">The sequence shown here is derived from an EMBL/GenBank/DDBJ whole genome shotgun (WGS) entry which is preliminary data.</text>
</comment>
<evidence type="ECO:0000256" key="3">
    <source>
        <dbReference type="ARBA" id="ARBA00022833"/>
    </source>
</evidence>
<name>A0A835XNL3_9CHLO</name>
<feature type="compositionally biased region" description="Low complexity" evidence="5">
    <location>
        <begin position="313"/>
        <end position="325"/>
    </location>
</feature>
<keyword evidence="2 4" id="KW-0863">Zinc-finger</keyword>
<dbReference type="GO" id="GO:0008270">
    <property type="term" value="F:zinc ion binding"/>
    <property type="evidence" value="ECO:0007669"/>
    <property type="project" value="UniProtKB-KW"/>
</dbReference>